<proteinExistence type="predicted"/>
<gene>
    <name evidence="3" type="primary">HOP3</name>
    <name evidence="3" type="ORF">SNEC2469_LOCUS21855</name>
</gene>
<organism evidence="3 4">
    <name type="scientific">Symbiodinium necroappetens</name>
    <dbReference type="NCBI Taxonomy" id="1628268"/>
    <lineage>
        <taxon>Eukaryota</taxon>
        <taxon>Sar</taxon>
        <taxon>Alveolata</taxon>
        <taxon>Dinophyceae</taxon>
        <taxon>Suessiales</taxon>
        <taxon>Symbiodiniaceae</taxon>
        <taxon>Symbiodinium</taxon>
    </lineage>
</organism>
<keyword evidence="4" id="KW-1185">Reference proteome</keyword>
<dbReference type="Proteomes" id="UP000601435">
    <property type="component" value="Unassembled WGS sequence"/>
</dbReference>
<protein>
    <submittedName>
        <fullName evidence="3">HOP3 protein</fullName>
    </submittedName>
</protein>
<dbReference type="CDD" id="cd00838">
    <property type="entry name" value="MPP_superfamily"/>
    <property type="match status" value="1"/>
</dbReference>
<reference evidence="3" key="1">
    <citation type="submission" date="2021-02" db="EMBL/GenBank/DDBJ databases">
        <authorList>
            <person name="Dougan E. K."/>
            <person name="Rhodes N."/>
            <person name="Thang M."/>
            <person name="Chan C."/>
        </authorList>
    </citation>
    <scope>NUCLEOTIDE SEQUENCE</scope>
</reference>
<evidence type="ECO:0000313" key="3">
    <source>
        <dbReference type="EMBL" id="CAE7753016.1"/>
    </source>
</evidence>
<dbReference type="SUPFAM" id="SSF48452">
    <property type="entry name" value="TPR-like"/>
    <property type="match status" value="2"/>
</dbReference>
<dbReference type="InterPro" id="IPR011990">
    <property type="entry name" value="TPR-like_helical_dom_sf"/>
</dbReference>
<evidence type="ECO:0000256" key="1">
    <source>
        <dbReference type="PROSITE-ProRule" id="PRU00339"/>
    </source>
</evidence>
<feature type="compositionally biased region" description="Basic and acidic residues" evidence="2">
    <location>
        <begin position="471"/>
        <end position="480"/>
    </location>
</feature>
<name>A0A812Y225_9DINO</name>
<dbReference type="Gene3D" id="1.25.40.10">
    <property type="entry name" value="Tetratricopeptide repeat domain"/>
    <property type="match status" value="2"/>
</dbReference>
<dbReference type="SUPFAM" id="SSF56300">
    <property type="entry name" value="Metallo-dependent phosphatases"/>
    <property type="match status" value="1"/>
</dbReference>
<feature type="compositionally biased region" description="Basic residues" evidence="2">
    <location>
        <begin position="421"/>
        <end position="432"/>
    </location>
</feature>
<sequence>MLEAHAHAISVAAEAVPARKATRRQYDRDRDFATAGSEVNGYSKRKDRAPFDATELMKKIQEHYKPPGREVDVEVRCKLEKFFYGGTKQESENLQGLPRIPRGQAECKMKGGDMNLEMQTDTLRFVVKSKPHKVLERRGGDLHLLREVRLRPDAHLQPFLQTAVSTVDGRTVLLWGQNPLYSQAASSSTVLHVSVEGEGIGERGHLHLSARVGTKTGSQETRVVTVKTTYTKIQFYVGAGGSAAQLWQSGDAFKRLCREVSVPASLEDLQESIREVLQWPEDHPVNLRRRSSEQPFGEQSILETEDSEVILECRAECVAEVPMSLRRARDLLGAMAAFAGTDAFEEGLSGCLPAVGTARHEGLLRKLWEPACRSALLCGYEPSLEGLWKAAQRALWLLREEFDGETLRQRFADFGFEPKRPPKPRPPRRRKLPRPEVENFLLRNSLGPATWSDNLPDPGSETEPEEEAPDYEERKAQQLRETEEHERAFLSFLRGAGKAPDRRAKRLGPFGAAAHPLMLRRAAKRAELASECSLQLRPLFSGEPMQLFTKPTCFLQFYSNAGQSAHARPGQLEPTPMFAVAVCCPTGAKKAGKEEWMRLRHQLLPALKHMLLICLGRARNLLPRQLLASPASSCYAATSGVSVNSGRVESEADVADESSEGEDNAEVIQLAKKRVEECRGETCDFDDLDILDELEAAASVIRKERREQRRRLRAARESWMRETKREANLALDGSMPPTAVVEEAPSTLWKQLATDAVKSGDYYLAQWYYSKEAYCYGLLAPEMERDEENEKKDDEKKDVLERAVVLSNRSHCLCRVHQAEAALRDARSAAALRPDWARAWSRIGAAAFAQSAFSEACEAWRKAVQLDSCEENLRGLEEACRRRSSGSSGSSGSSVRECKEQGNLALRGKDWGLAICCYTEALAGIPAQKYMEQSDTAIQDDYSLLRCILFSNRSAAFASAGRWQAAVRDAQCAVAEGQASGYPKAFCRLGVALLATSENEGAYRAFASALRAEERNLAASKGRQSCLQLAPRWSSKAAAYRRRRFLRDAGRPRCRTRAFLLSELRFGQGSNEAWVHGIHATKFLDDVLILTGNVADSFRALERGLTALRSKFRRIFFVPGNNEMWITPVEMERFPDSVCKFWAILEMCDRLGVDVAPAAICEGVYVVPLFSWYNAEFDVADPFPDAQLQHDKYAKWPMDPNHQVWRYMLALNRDYLQKPYHDTVITCSHFVPRSELPVVQEFGMAKASGCAELDDQLRQARSSCHVYGHSSKQCGKEIEGVIYLNAPHKGGGLEEPIPCIFNGDKVCCEMVSVH</sequence>
<dbReference type="OrthoDB" id="550558at2759"/>
<feature type="compositionally biased region" description="Acidic residues" evidence="2">
    <location>
        <begin position="460"/>
        <end position="470"/>
    </location>
</feature>
<dbReference type="EMBL" id="CAJNJA010039043">
    <property type="protein sequence ID" value="CAE7753016.1"/>
    <property type="molecule type" value="Genomic_DNA"/>
</dbReference>
<keyword evidence="1" id="KW-0802">TPR repeat</keyword>
<dbReference type="InterPro" id="IPR052963">
    <property type="entry name" value="Pantetheine_PDE"/>
</dbReference>
<evidence type="ECO:0000313" key="4">
    <source>
        <dbReference type="Proteomes" id="UP000601435"/>
    </source>
</evidence>
<dbReference type="SMART" id="SM00028">
    <property type="entry name" value="TPR"/>
    <property type="match status" value="5"/>
</dbReference>
<dbReference type="PANTHER" id="PTHR36492">
    <property type="match status" value="1"/>
</dbReference>
<evidence type="ECO:0000256" key="2">
    <source>
        <dbReference type="SAM" id="MobiDB-lite"/>
    </source>
</evidence>
<feature type="repeat" description="TPR" evidence="1">
    <location>
        <begin position="983"/>
        <end position="1016"/>
    </location>
</feature>
<comment type="caution">
    <text evidence="3">The sequence shown here is derived from an EMBL/GenBank/DDBJ whole genome shotgun (WGS) entry which is preliminary data.</text>
</comment>
<dbReference type="PROSITE" id="PS50005">
    <property type="entry name" value="TPR"/>
    <property type="match status" value="2"/>
</dbReference>
<accession>A0A812Y225</accession>
<feature type="repeat" description="TPR" evidence="1">
    <location>
        <begin position="837"/>
        <end position="870"/>
    </location>
</feature>
<feature type="region of interest" description="Disordered" evidence="2">
    <location>
        <begin position="413"/>
        <end position="480"/>
    </location>
</feature>
<dbReference type="PANTHER" id="PTHR36492:SF2">
    <property type="entry name" value="[ACYL-CARRIER-PROTEIN] PHOSPHODIESTERASE PPTH"/>
    <property type="match status" value="1"/>
</dbReference>
<dbReference type="InterPro" id="IPR019734">
    <property type="entry name" value="TPR_rpt"/>
</dbReference>
<dbReference type="InterPro" id="IPR029052">
    <property type="entry name" value="Metallo-depent_PP-like"/>
</dbReference>